<comment type="caution">
    <text evidence="9">The sequence shown here is derived from an EMBL/GenBank/DDBJ whole genome shotgun (WGS) entry which is preliminary data.</text>
</comment>
<dbReference type="NCBIfam" id="NF008229">
    <property type="entry name" value="PRK10996.1"/>
    <property type="match status" value="1"/>
</dbReference>
<sequence length="147" mass="16055">MTTLTIACPHCAALNRVPAERLGEQPRCGRCKAPLFTGQPVELTGATFDAVTGRGDLPVLVDFWAPWCGPCRGFAPVFAEAARRYEPRLRLAKVDTDAQPRLAQRFGIRSIPTLVLFERGREVARQPGALGAAQLAQFVEGALQRVR</sequence>
<dbReference type="InterPro" id="IPR049299">
    <property type="entry name" value="Thio2_N"/>
</dbReference>
<dbReference type="Pfam" id="PF00085">
    <property type="entry name" value="Thioredoxin"/>
    <property type="match status" value="1"/>
</dbReference>
<accession>A0ABU8JAQ6</accession>
<dbReference type="RefSeq" id="WP_336806916.1">
    <property type="nucleotide sequence ID" value="NZ_JBBBNY010000003.1"/>
</dbReference>
<evidence type="ECO:0000313" key="10">
    <source>
        <dbReference type="Proteomes" id="UP001381174"/>
    </source>
</evidence>
<gene>
    <name evidence="9" type="primary">trxC</name>
    <name evidence="9" type="ORF">WAT24_05960</name>
</gene>
<dbReference type="PROSITE" id="PS00194">
    <property type="entry name" value="THIOREDOXIN_1"/>
    <property type="match status" value="1"/>
</dbReference>
<evidence type="ECO:0000256" key="7">
    <source>
        <dbReference type="NCBIfam" id="TIGR01068"/>
    </source>
</evidence>
<evidence type="ECO:0000256" key="1">
    <source>
        <dbReference type="ARBA" id="ARBA00008987"/>
    </source>
</evidence>
<evidence type="ECO:0000313" key="9">
    <source>
        <dbReference type="EMBL" id="MEI7036296.1"/>
    </source>
</evidence>
<dbReference type="InterPro" id="IPR036249">
    <property type="entry name" value="Thioredoxin-like_sf"/>
</dbReference>
<keyword evidence="4" id="KW-0249">Electron transport</keyword>
<keyword evidence="3" id="KW-0479">Metal-binding</keyword>
<dbReference type="Proteomes" id="UP001381174">
    <property type="component" value="Unassembled WGS sequence"/>
</dbReference>
<dbReference type="InterPro" id="IPR013766">
    <property type="entry name" value="Thioredoxin_domain"/>
</dbReference>
<dbReference type="InterPro" id="IPR005746">
    <property type="entry name" value="Thioredoxin"/>
</dbReference>
<evidence type="ECO:0000256" key="5">
    <source>
        <dbReference type="ARBA" id="ARBA00023157"/>
    </source>
</evidence>
<dbReference type="Gene3D" id="3.40.30.10">
    <property type="entry name" value="Glutaredoxin"/>
    <property type="match status" value="1"/>
</dbReference>
<name>A0ABU8JAQ6_9GAMM</name>
<keyword evidence="10" id="KW-1185">Reference proteome</keyword>
<evidence type="ECO:0000259" key="8">
    <source>
        <dbReference type="PROSITE" id="PS51352"/>
    </source>
</evidence>
<dbReference type="PANTHER" id="PTHR45663:SF40">
    <property type="entry name" value="THIOREDOXIN 2"/>
    <property type="match status" value="1"/>
</dbReference>
<organism evidence="9 10">
    <name type="scientific">Fulvimonas yonginensis</name>
    <dbReference type="NCBI Taxonomy" id="1495200"/>
    <lineage>
        <taxon>Bacteria</taxon>
        <taxon>Pseudomonadati</taxon>
        <taxon>Pseudomonadota</taxon>
        <taxon>Gammaproteobacteria</taxon>
        <taxon>Lysobacterales</taxon>
        <taxon>Rhodanobacteraceae</taxon>
        <taxon>Fulvimonas</taxon>
    </lineage>
</organism>
<keyword evidence="2" id="KW-0813">Transport</keyword>
<dbReference type="InterPro" id="IPR017937">
    <property type="entry name" value="Thioredoxin_CS"/>
</dbReference>
<feature type="domain" description="Thioredoxin" evidence="8">
    <location>
        <begin position="27"/>
        <end position="144"/>
    </location>
</feature>
<evidence type="ECO:0000256" key="4">
    <source>
        <dbReference type="ARBA" id="ARBA00022982"/>
    </source>
</evidence>
<dbReference type="Pfam" id="PF21352">
    <property type="entry name" value="Zn_ribbon_Thio2"/>
    <property type="match status" value="1"/>
</dbReference>
<comment type="similarity">
    <text evidence="1">Belongs to the thioredoxin family.</text>
</comment>
<evidence type="ECO:0000256" key="6">
    <source>
        <dbReference type="ARBA" id="ARBA00023284"/>
    </source>
</evidence>
<protein>
    <recommendedName>
        <fullName evidence="7">Thioredoxin</fullName>
    </recommendedName>
</protein>
<dbReference type="Gene3D" id="2.30.30.380">
    <property type="entry name" value="Zn-finger domain of Sec23/24"/>
    <property type="match status" value="1"/>
</dbReference>
<evidence type="ECO:0000256" key="2">
    <source>
        <dbReference type="ARBA" id="ARBA00022448"/>
    </source>
</evidence>
<dbReference type="SUPFAM" id="SSF52833">
    <property type="entry name" value="Thioredoxin-like"/>
    <property type="match status" value="1"/>
</dbReference>
<evidence type="ECO:0000256" key="3">
    <source>
        <dbReference type="ARBA" id="ARBA00022723"/>
    </source>
</evidence>
<dbReference type="EMBL" id="JBBBNY010000003">
    <property type="protein sequence ID" value="MEI7036296.1"/>
    <property type="molecule type" value="Genomic_DNA"/>
</dbReference>
<reference evidence="9 10" key="1">
    <citation type="journal article" date="2014" name="Int. J. Syst. Evol. Microbiol.">
        <title>Fulvimonas yonginensis sp. nov., isolated from greenhouse soil, and emended description of the genus Fulvimonas.</title>
        <authorList>
            <person name="Ahn J.H."/>
            <person name="Kim S.J."/>
            <person name="Weon H.Y."/>
            <person name="Hong S.B."/>
            <person name="Seok S.J."/>
            <person name="Kwon S.W."/>
        </authorList>
    </citation>
    <scope>NUCLEOTIDE SEQUENCE [LARGE SCALE GENOMIC DNA]</scope>
    <source>
        <strain evidence="9 10">KACC 16952</strain>
    </source>
</reference>
<dbReference type="PRINTS" id="PR00421">
    <property type="entry name" value="THIOREDOXIN"/>
</dbReference>
<dbReference type="CDD" id="cd02947">
    <property type="entry name" value="TRX_family"/>
    <property type="match status" value="1"/>
</dbReference>
<dbReference type="PROSITE" id="PS51352">
    <property type="entry name" value="THIOREDOXIN_2"/>
    <property type="match status" value="1"/>
</dbReference>
<dbReference type="NCBIfam" id="TIGR01068">
    <property type="entry name" value="thioredoxin"/>
    <property type="match status" value="1"/>
</dbReference>
<proteinExistence type="inferred from homology"/>
<keyword evidence="6" id="KW-0676">Redox-active center</keyword>
<dbReference type="PANTHER" id="PTHR45663">
    <property type="entry name" value="GEO12009P1"/>
    <property type="match status" value="1"/>
</dbReference>
<keyword evidence="5" id="KW-1015">Disulfide bond</keyword>